<name>K2A3T4_9BACT</name>
<accession>K2A3T4</accession>
<gene>
    <name evidence="1" type="ORF">ACD_71C00028G0001</name>
</gene>
<dbReference type="AlphaFoldDB" id="K2A3T4"/>
<proteinExistence type="predicted"/>
<comment type="caution">
    <text evidence="1">The sequence shown here is derived from an EMBL/GenBank/DDBJ whole genome shotgun (WGS) entry which is preliminary data.</text>
</comment>
<evidence type="ECO:0000313" key="1">
    <source>
        <dbReference type="EMBL" id="EKD44729.1"/>
    </source>
</evidence>
<reference evidence="1" key="1">
    <citation type="journal article" date="2012" name="Science">
        <title>Fermentation, hydrogen, and sulfur metabolism in multiple uncultivated bacterial phyla.</title>
        <authorList>
            <person name="Wrighton K.C."/>
            <person name="Thomas B.C."/>
            <person name="Sharon I."/>
            <person name="Miller C.S."/>
            <person name="Castelle C.J."/>
            <person name="VerBerkmoes N.C."/>
            <person name="Wilkins M.J."/>
            <person name="Hettich R.L."/>
            <person name="Lipton M.S."/>
            <person name="Williams K.H."/>
            <person name="Long P.E."/>
            <person name="Banfield J.F."/>
        </authorList>
    </citation>
    <scope>NUCLEOTIDE SEQUENCE [LARGE SCALE GENOMIC DNA]</scope>
</reference>
<protein>
    <submittedName>
        <fullName evidence="1">Uncharacterized protein</fullName>
    </submittedName>
</protein>
<dbReference type="EMBL" id="AMFJ01028759">
    <property type="protein sequence ID" value="EKD44729.1"/>
    <property type="molecule type" value="Genomic_DNA"/>
</dbReference>
<sequence length="227" mass="27296">MPKFDRLSIEPWVSVDPETGESQELVAIVISTFNWIMTPSSYSPESTKIATSVTYSFWEEIIRHLTKGRREKRQNNRWFDIILPDGRKIEVKTGKKIGGWVVIKKEQLEIVQLEDFYGLVFYETTKSMPPSHFTSQKLWISPEANLKRNMHIVSVFILPRPVVVYYYNTCTLREREIKGRWTKYKNMRHTGAMRMFMREYPELTRFETERTYWRHTFPVYSLWYEIE</sequence>
<organism evidence="1">
    <name type="scientific">uncultured bacterium</name>
    <name type="common">gcode 4</name>
    <dbReference type="NCBI Taxonomy" id="1234023"/>
    <lineage>
        <taxon>Bacteria</taxon>
        <taxon>environmental samples</taxon>
    </lineage>
</organism>